<proteinExistence type="predicted"/>
<sequence>MDNNNNNNNNNNDDDDDEDDDDLKERSPCHRPRLDPSRPSCKLPLSYQELSTWNNSTDQYYQITNLIETSQCRISEDEASMSKVPVIGWTISDLSRPYPEEEEEEEEEEEKEEKEKRRKKEKRTEIKRTRKTCIQPRVCCPYATHPICVYIDPAQLRKRILRFPGDALTPRIP</sequence>
<accession>A0A834NPH0</accession>
<gene>
    <name evidence="2" type="ORF">HZH68_003546</name>
</gene>
<comment type="caution">
    <text evidence="2">The sequence shown here is derived from an EMBL/GenBank/DDBJ whole genome shotgun (WGS) entry which is preliminary data.</text>
</comment>
<evidence type="ECO:0000256" key="1">
    <source>
        <dbReference type="SAM" id="MobiDB-lite"/>
    </source>
</evidence>
<dbReference type="AlphaFoldDB" id="A0A834NPH0"/>
<feature type="region of interest" description="Disordered" evidence="1">
    <location>
        <begin position="1"/>
        <end position="43"/>
    </location>
</feature>
<evidence type="ECO:0000313" key="3">
    <source>
        <dbReference type="Proteomes" id="UP000617340"/>
    </source>
</evidence>
<dbReference type="Proteomes" id="UP000617340">
    <property type="component" value="Unassembled WGS sequence"/>
</dbReference>
<keyword evidence="3" id="KW-1185">Reference proteome</keyword>
<feature type="compositionally biased region" description="Basic and acidic residues" evidence="1">
    <location>
        <begin position="23"/>
        <end position="36"/>
    </location>
</feature>
<evidence type="ECO:0000313" key="2">
    <source>
        <dbReference type="EMBL" id="KAF7415057.1"/>
    </source>
</evidence>
<feature type="compositionally biased region" description="Acidic residues" evidence="1">
    <location>
        <begin position="100"/>
        <end position="112"/>
    </location>
</feature>
<reference evidence="2" key="1">
    <citation type="journal article" date="2020" name="G3 (Bethesda)">
        <title>High-Quality Assemblies for Three Invasive Social Wasps from the &lt;i&gt;Vespula&lt;/i&gt; Genus.</title>
        <authorList>
            <person name="Harrop T.W.R."/>
            <person name="Guhlin J."/>
            <person name="McLaughlin G.M."/>
            <person name="Permina E."/>
            <person name="Stockwell P."/>
            <person name="Gilligan J."/>
            <person name="Le Lec M.F."/>
            <person name="Gruber M.A.M."/>
            <person name="Quinn O."/>
            <person name="Lovegrove M."/>
            <person name="Duncan E.J."/>
            <person name="Remnant E.J."/>
            <person name="Van Eeckhoven J."/>
            <person name="Graham B."/>
            <person name="Knapp R.A."/>
            <person name="Langford K.W."/>
            <person name="Kronenberg Z."/>
            <person name="Press M.O."/>
            <person name="Eacker S.M."/>
            <person name="Wilson-Rankin E.E."/>
            <person name="Purcell J."/>
            <person name="Lester P.J."/>
            <person name="Dearden P.K."/>
        </authorList>
    </citation>
    <scope>NUCLEOTIDE SEQUENCE</scope>
    <source>
        <strain evidence="2">Linc-1</strain>
    </source>
</reference>
<feature type="compositionally biased region" description="Acidic residues" evidence="1">
    <location>
        <begin position="12"/>
        <end position="22"/>
    </location>
</feature>
<protein>
    <submittedName>
        <fullName evidence="2">Uncharacterized protein</fullName>
    </submittedName>
</protein>
<organism evidence="2 3">
    <name type="scientific">Vespula germanica</name>
    <name type="common">German yellow jacket</name>
    <name type="synonym">Paravespula germanica</name>
    <dbReference type="NCBI Taxonomy" id="30212"/>
    <lineage>
        <taxon>Eukaryota</taxon>
        <taxon>Metazoa</taxon>
        <taxon>Ecdysozoa</taxon>
        <taxon>Arthropoda</taxon>
        <taxon>Hexapoda</taxon>
        <taxon>Insecta</taxon>
        <taxon>Pterygota</taxon>
        <taxon>Neoptera</taxon>
        <taxon>Endopterygota</taxon>
        <taxon>Hymenoptera</taxon>
        <taxon>Apocrita</taxon>
        <taxon>Aculeata</taxon>
        <taxon>Vespoidea</taxon>
        <taxon>Vespidae</taxon>
        <taxon>Vespinae</taxon>
        <taxon>Vespula</taxon>
    </lineage>
</organism>
<name>A0A834NPH0_VESGE</name>
<feature type="compositionally biased region" description="Low complexity" evidence="1">
    <location>
        <begin position="1"/>
        <end position="11"/>
    </location>
</feature>
<dbReference type="EMBL" id="JACSDZ010000002">
    <property type="protein sequence ID" value="KAF7415057.1"/>
    <property type="molecule type" value="Genomic_DNA"/>
</dbReference>
<feature type="region of interest" description="Disordered" evidence="1">
    <location>
        <begin position="91"/>
        <end position="126"/>
    </location>
</feature>